<sequence length="64" mass="7278">MTCLELGEEHDCFSFPSLQLRLVLSLFNLRFLSPSTAIALPALGRLLKRKIRSSLSRSPISWLF</sequence>
<protein>
    <submittedName>
        <fullName evidence="1">Uncharacterized protein</fullName>
    </submittedName>
</protein>
<name>A0A6H1TUW4_9CYAN</name>
<dbReference type="AlphaFoldDB" id="A0A6H1TUW4"/>
<dbReference type="Proteomes" id="UP000500857">
    <property type="component" value="Chromosome"/>
</dbReference>
<evidence type="ECO:0000313" key="2">
    <source>
        <dbReference type="Proteomes" id="UP000500857"/>
    </source>
</evidence>
<evidence type="ECO:0000313" key="1">
    <source>
        <dbReference type="EMBL" id="QIZ70408.1"/>
    </source>
</evidence>
<dbReference type="KEGG" id="oxy:HCG48_07295"/>
<dbReference type="RefSeq" id="WP_168568563.1">
    <property type="nucleotide sequence ID" value="NZ_CP051167.1"/>
</dbReference>
<accession>A0A6H1TUW4</accession>
<dbReference type="EMBL" id="CP051167">
    <property type="protein sequence ID" value="QIZ70408.1"/>
    <property type="molecule type" value="Genomic_DNA"/>
</dbReference>
<reference evidence="1 2" key="1">
    <citation type="submission" date="2020-04" db="EMBL/GenBank/DDBJ databases">
        <authorList>
            <person name="Basu S."/>
            <person name="Maruthanayagam V."/>
            <person name="Chakraborty S."/>
            <person name="Pramanik A."/>
            <person name="Mukherjee J."/>
            <person name="Brink B."/>
        </authorList>
    </citation>
    <scope>NUCLEOTIDE SEQUENCE [LARGE SCALE GENOMIC DNA]</scope>
    <source>
        <strain evidence="1 2">AP17</strain>
    </source>
</reference>
<organism evidence="1 2">
    <name type="scientific">Oxynema aestuarii AP17</name>
    <dbReference type="NCBI Taxonomy" id="2064643"/>
    <lineage>
        <taxon>Bacteria</taxon>
        <taxon>Bacillati</taxon>
        <taxon>Cyanobacteriota</taxon>
        <taxon>Cyanophyceae</taxon>
        <taxon>Oscillatoriophycideae</taxon>
        <taxon>Oscillatoriales</taxon>
        <taxon>Oscillatoriaceae</taxon>
        <taxon>Oxynema</taxon>
        <taxon>Oxynema aestuarii</taxon>
    </lineage>
</organism>
<proteinExistence type="predicted"/>
<gene>
    <name evidence="1" type="ORF">HCG48_07295</name>
</gene>
<keyword evidence="2" id="KW-1185">Reference proteome</keyword>